<dbReference type="InterPro" id="IPR035906">
    <property type="entry name" value="MetI-like_sf"/>
</dbReference>
<proteinExistence type="inferred from homology"/>
<comment type="similarity">
    <text evidence="7">Belongs to the binding-protein-dependent transport system permease family.</text>
</comment>
<keyword evidence="2 7" id="KW-0813">Transport</keyword>
<evidence type="ECO:0000256" key="6">
    <source>
        <dbReference type="ARBA" id="ARBA00023136"/>
    </source>
</evidence>
<feature type="transmembrane region" description="Helical" evidence="7">
    <location>
        <begin position="108"/>
        <end position="130"/>
    </location>
</feature>
<dbReference type="SUPFAM" id="SSF161098">
    <property type="entry name" value="MetI-like"/>
    <property type="match status" value="1"/>
</dbReference>
<dbReference type="CDD" id="cd06261">
    <property type="entry name" value="TM_PBP2"/>
    <property type="match status" value="1"/>
</dbReference>
<feature type="transmembrane region" description="Helical" evidence="7">
    <location>
        <begin position="43"/>
        <end position="64"/>
    </location>
</feature>
<organism evidence="9 10">
    <name type="scientific">Cohnella abietis</name>
    <dbReference type="NCBI Taxonomy" id="2507935"/>
    <lineage>
        <taxon>Bacteria</taxon>
        <taxon>Bacillati</taxon>
        <taxon>Bacillota</taxon>
        <taxon>Bacilli</taxon>
        <taxon>Bacillales</taxon>
        <taxon>Paenibacillaceae</taxon>
        <taxon>Cohnella</taxon>
    </lineage>
</organism>
<evidence type="ECO:0000256" key="1">
    <source>
        <dbReference type="ARBA" id="ARBA00004651"/>
    </source>
</evidence>
<keyword evidence="3" id="KW-1003">Cell membrane</keyword>
<evidence type="ECO:0000256" key="5">
    <source>
        <dbReference type="ARBA" id="ARBA00022989"/>
    </source>
</evidence>
<accession>A0A3T1D0H1</accession>
<protein>
    <submittedName>
        <fullName evidence="9">ABC transporter permease</fullName>
    </submittedName>
</protein>
<dbReference type="EMBL" id="AP019400">
    <property type="protein sequence ID" value="BBI31607.1"/>
    <property type="molecule type" value="Genomic_DNA"/>
</dbReference>
<feature type="transmembrane region" description="Helical" evidence="7">
    <location>
        <begin position="139"/>
        <end position="163"/>
    </location>
</feature>
<dbReference type="PANTHER" id="PTHR43744:SF8">
    <property type="entry name" value="SN-GLYCEROL-3-PHOSPHATE TRANSPORT SYSTEM PERMEASE PROTEIN UGPE"/>
    <property type="match status" value="1"/>
</dbReference>
<dbReference type="KEGG" id="cohn:KCTCHS21_10060"/>
<dbReference type="InterPro" id="IPR000515">
    <property type="entry name" value="MetI-like"/>
</dbReference>
<name>A0A3T1D0H1_9BACL</name>
<dbReference type="Proteomes" id="UP000289856">
    <property type="component" value="Chromosome"/>
</dbReference>
<dbReference type="AlphaFoldDB" id="A0A3T1D0H1"/>
<dbReference type="PROSITE" id="PS50928">
    <property type="entry name" value="ABC_TM1"/>
    <property type="match status" value="1"/>
</dbReference>
<dbReference type="GO" id="GO:0005886">
    <property type="term" value="C:plasma membrane"/>
    <property type="evidence" value="ECO:0007669"/>
    <property type="project" value="UniProtKB-SubCell"/>
</dbReference>
<gene>
    <name evidence="9" type="ORF">KCTCHS21_10060</name>
</gene>
<feature type="domain" description="ABC transmembrane type-1" evidence="8">
    <location>
        <begin position="104"/>
        <end position="312"/>
    </location>
</feature>
<sequence>MKLVEAYKQVKLDITETLANRRTQKLRALVFGQNVKDGIIAKLFIISLLTVIGFLYVKPILYMISTSLKSVADMIDPIVGLIPRELYFNNYKDAWKGLSYPEAFLDTMTIALFGSIFQVFTCALTGYALARLKFPGKNLFFFLILVAFLIPPQLTLVPLYMIYSELGWINTPFVFLVPAIFGQGLRGALFIIIFRQFFISQPKALEEAAKIDGASVFRLFFRIMMPLAGGACLVVFLFSFVWYWNMSYEAALFLSKDFTPLSLRLSSLQMELMGNKAVSFSAGLGQDPISEGPKMAGAFLIIFPPLIIYLIAQRWFTEGIERTGLVE</sequence>
<comment type="subcellular location">
    <subcellularLocation>
        <location evidence="1 7">Cell membrane</location>
        <topology evidence="1 7">Multi-pass membrane protein</topology>
    </subcellularLocation>
</comment>
<evidence type="ECO:0000256" key="2">
    <source>
        <dbReference type="ARBA" id="ARBA00022448"/>
    </source>
</evidence>
<keyword evidence="5 7" id="KW-1133">Transmembrane helix</keyword>
<keyword evidence="4 7" id="KW-0812">Transmembrane</keyword>
<keyword evidence="6 7" id="KW-0472">Membrane</keyword>
<dbReference type="GO" id="GO:0055085">
    <property type="term" value="P:transmembrane transport"/>
    <property type="evidence" value="ECO:0007669"/>
    <property type="project" value="InterPro"/>
</dbReference>
<evidence type="ECO:0000256" key="4">
    <source>
        <dbReference type="ARBA" id="ARBA00022692"/>
    </source>
</evidence>
<evidence type="ECO:0000313" key="9">
    <source>
        <dbReference type="EMBL" id="BBI31607.1"/>
    </source>
</evidence>
<dbReference type="Pfam" id="PF00528">
    <property type="entry name" value="BPD_transp_1"/>
    <property type="match status" value="1"/>
</dbReference>
<dbReference type="Gene3D" id="1.10.3720.10">
    <property type="entry name" value="MetI-like"/>
    <property type="match status" value="1"/>
</dbReference>
<evidence type="ECO:0000313" key="10">
    <source>
        <dbReference type="Proteomes" id="UP000289856"/>
    </source>
</evidence>
<dbReference type="RefSeq" id="WP_130605532.1">
    <property type="nucleotide sequence ID" value="NZ_AP019400.1"/>
</dbReference>
<feature type="transmembrane region" description="Helical" evidence="7">
    <location>
        <begin position="295"/>
        <end position="312"/>
    </location>
</feature>
<keyword evidence="10" id="KW-1185">Reference proteome</keyword>
<evidence type="ECO:0000256" key="3">
    <source>
        <dbReference type="ARBA" id="ARBA00022475"/>
    </source>
</evidence>
<feature type="transmembrane region" description="Helical" evidence="7">
    <location>
        <begin position="219"/>
        <end position="244"/>
    </location>
</feature>
<evidence type="ECO:0000256" key="7">
    <source>
        <dbReference type="RuleBase" id="RU363032"/>
    </source>
</evidence>
<feature type="transmembrane region" description="Helical" evidence="7">
    <location>
        <begin position="175"/>
        <end position="198"/>
    </location>
</feature>
<evidence type="ECO:0000259" key="8">
    <source>
        <dbReference type="PROSITE" id="PS50928"/>
    </source>
</evidence>
<dbReference type="PANTHER" id="PTHR43744">
    <property type="entry name" value="ABC TRANSPORTER PERMEASE PROTEIN MG189-RELATED-RELATED"/>
    <property type="match status" value="1"/>
</dbReference>
<dbReference type="OrthoDB" id="9771544at2"/>
<reference evidence="9 10" key="1">
    <citation type="submission" date="2019-01" db="EMBL/GenBank/DDBJ databases">
        <title>Complete genome sequence of Cohnella hallensis HS21 isolated from Korean fir (Abies koreana) rhizospheric soil.</title>
        <authorList>
            <person name="Jiang L."/>
            <person name="Kang S.W."/>
            <person name="Kim S."/>
            <person name="Jung J."/>
            <person name="Kim C.Y."/>
            <person name="Kim D.H."/>
            <person name="Kim S.W."/>
            <person name="Lee J."/>
        </authorList>
    </citation>
    <scope>NUCLEOTIDE SEQUENCE [LARGE SCALE GENOMIC DNA]</scope>
    <source>
        <strain evidence="9 10">HS21</strain>
    </source>
</reference>